<feature type="signal peptide" evidence="1">
    <location>
        <begin position="1"/>
        <end position="18"/>
    </location>
</feature>
<keyword evidence="1" id="KW-0732">Signal</keyword>
<feature type="domain" description="ABC-type transport auxiliary lipoprotein component" evidence="2">
    <location>
        <begin position="56"/>
        <end position="187"/>
    </location>
</feature>
<dbReference type="RefSeq" id="WP_136347078.1">
    <property type="nucleotide sequence ID" value="NZ_SSOC01000002.1"/>
</dbReference>
<feature type="chain" id="PRO_5020950220" description="ABC-type transport auxiliary lipoprotein component domain-containing protein" evidence="1">
    <location>
        <begin position="19"/>
        <end position="210"/>
    </location>
</feature>
<dbReference type="Proteomes" id="UP000308430">
    <property type="component" value="Unassembled WGS sequence"/>
</dbReference>
<dbReference type="OrthoDB" id="5568302at2"/>
<comment type="caution">
    <text evidence="3">The sequence shown here is derived from an EMBL/GenBank/DDBJ whole genome shotgun (WGS) entry which is preliminary data.</text>
</comment>
<protein>
    <recommendedName>
        <fullName evidence="2">ABC-type transport auxiliary lipoprotein component domain-containing protein</fullName>
    </recommendedName>
</protein>
<keyword evidence="4" id="KW-1185">Reference proteome</keyword>
<evidence type="ECO:0000256" key="1">
    <source>
        <dbReference type="SAM" id="SignalP"/>
    </source>
</evidence>
<dbReference type="AlphaFoldDB" id="A0A4S4B129"/>
<gene>
    <name evidence="3" type="ORF">E6C76_04535</name>
</gene>
<reference evidence="3 4" key="1">
    <citation type="submission" date="2019-04" db="EMBL/GenBank/DDBJ databases">
        <title>Azoarcus nasutitermitis sp. nov. isolated from termite nest.</title>
        <authorList>
            <person name="Lin S.-Y."/>
            <person name="Hameed A."/>
            <person name="Hsu Y.-H."/>
            <person name="Young C.-C."/>
        </authorList>
    </citation>
    <scope>NUCLEOTIDE SEQUENCE [LARGE SCALE GENOMIC DNA]</scope>
    <source>
        <strain evidence="3 4">CC-YHH838</strain>
    </source>
</reference>
<organism evidence="3 4">
    <name type="scientific">Pseudothauera nasutitermitis</name>
    <dbReference type="NCBI Taxonomy" id="2565930"/>
    <lineage>
        <taxon>Bacteria</taxon>
        <taxon>Pseudomonadati</taxon>
        <taxon>Pseudomonadota</taxon>
        <taxon>Betaproteobacteria</taxon>
        <taxon>Rhodocyclales</taxon>
        <taxon>Zoogloeaceae</taxon>
        <taxon>Pseudothauera</taxon>
    </lineage>
</organism>
<evidence type="ECO:0000313" key="4">
    <source>
        <dbReference type="Proteomes" id="UP000308430"/>
    </source>
</evidence>
<dbReference type="SUPFAM" id="SSF159594">
    <property type="entry name" value="XCC0632-like"/>
    <property type="match status" value="1"/>
</dbReference>
<dbReference type="PROSITE" id="PS51257">
    <property type="entry name" value="PROKAR_LIPOPROTEIN"/>
    <property type="match status" value="1"/>
</dbReference>
<dbReference type="Gene3D" id="3.40.50.10610">
    <property type="entry name" value="ABC-type transport auxiliary lipoprotein component"/>
    <property type="match status" value="1"/>
</dbReference>
<evidence type="ECO:0000313" key="3">
    <source>
        <dbReference type="EMBL" id="THF66129.1"/>
    </source>
</evidence>
<dbReference type="Pfam" id="PF03886">
    <property type="entry name" value="ABC_trans_aux"/>
    <property type="match status" value="1"/>
</dbReference>
<proteinExistence type="predicted"/>
<accession>A0A4S4B129</accession>
<name>A0A4S4B129_9RHOO</name>
<dbReference type="InterPro" id="IPR005586">
    <property type="entry name" value="ABC_trans_aux"/>
</dbReference>
<evidence type="ECO:0000259" key="2">
    <source>
        <dbReference type="Pfam" id="PF03886"/>
    </source>
</evidence>
<sequence length="210" mass="22362">MIRRLSAPLTRLAPLALAAVLAGCAGFGAPPRDLARLDLGLQEPVSISAAARPTGVEVRAPSWLTTSAQQYRLTYADALQRQAYTETRWAAPPAEMLTRALEQALQPAGETQGHCRLRVELDEFIQVFESPASSHQLLAARAMLLPQRGETPLAGRDLQLRVPADSADARGGALAARAAVGRLTAELGNWLEGLDPKAIGRLNGGMACRP</sequence>
<dbReference type="EMBL" id="SSOC01000002">
    <property type="protein sequence ID" value="THF66129.1"/>
    <property type="molecule type" value="Genomic_DNA"/>
</dbReference>